<evidence type="ECO:0000313" key="5">
    <source>
        <dbReference type="EMBL" id="SQI44116.1"/>
    </source>
</evidence>
<dbReference type="Proteomes" id="UP000249005">
    <property type="component" value="Chromosome 1"/>
</dbReference>
<dbReference type="GO" id="GO:0009097">
    <property type="term" value="P:isoleucine biosynthetic process"/>
    <property type="evidence" value="ECO:0007669"/>
    <property type="project" value="TreeGrafter"/>
</dbReference>
<dbReference type="EC" id="4.2.1.-" evidence="5"/>
<reference evidence="5 6" key="1">
    <citation type="submission" date="2018-06" db="EMBL/GenBank/DDBJ databases">
        <authorList>
            <consortium name="Pathogen Informatics"/>
            <person name="Doyle S."/>
        </authorList>
    </citation>
    <scope>NUCLEOTIDE SEQUENCE [LARGE SCALE GENOMIC DNA]</scope>
    <source>
        <strain evidence="5 6">NCTC12151</strain>
    </source>
</reference>
<dbReference type="GO" id="GO:0006565">
    <property type="term" value="P:L-serine catabolic process"/>
    <property type="evidence" value="ECO:0007669"/>
    <property type="project" value="TreeGrafter"/>
</dbReference>
<evidence type="ECO:0000256" key="2">
    <source>
        <dbReference type="ARBA" id="ARBA00022898"/>
    </source>
</evidence>
<dbReference type="PANTHER" id="PTHR48078">
    <property type="entry name" value="THREONINE DEHYDRATASE, MITOCHONDRIAL-RELATED"/>
    <property type="match status" value="1"/>
</dbReference>
<evidence type="ECO:0000256" key="3">
    <source>
        <dbReference type="ARBA" id="ARBA00023239"/>
    </source>
</evidence>
<proteinExistence type="predicted"/>
<dbReference type="PANTHER" id="PTHR48078:SF6">
    <property type="entry name" value="L-THREONINE DEHYDRATASE CATABOLIC TDCB"/>
    <property type="match status" value="1"/>
</dbReference>
<dbReference type="GO" id="GO:0006567">
    <property type="term" value="P:L-threonine catabolic process"/>
    <property type="evidence" value="ECO:0007669"/>
    <property type="project" value="TreeGrafter"/>
</dbReference>
<dbReference type="GO" id="GO:0003941">
    <property type="term" value="F:L-serine ammonia-lyase activity"/>
    <property type="evidence" value="ECO:0007669"/>
    <property type="project" value="TreeGrafter"/>
</dbReference>
<feature type="domain" description="Tryptophan synthase beta chain-like PALP" evidence="4">
    <location>
        <begin position="16"/>
        <end position="305"/>
    </location>
</feature>
<dbReference type="FunFam" id="3.40.50.1100:FF:000041">
    <property type="entry name" value="Threonine ammonia-lyase, variant"/>
    <property type="match status" value="1"/>
</dbReference>
<evidence type="ECO:0000313" key="6">
    <source>
        <dbReference type="Proteomes" id="UP000249005"/>
    </source>
</evidence>
<dbReference type="Gene3D" id="3.40.50.1100">
    <property type="match status" value="2"/>
</dbReference>
<evidence type="ECO:0000259" key="4">
    <source>
        <dbReference type="Pfam" id="PF00291"/>
    </source>
</evidence>
<dbReference type="Pfam" id="PF00291">
    <property type="entry name" value="PALP"/>
    <property type="match status" value="1"/>
</dbReference>
<dbReference type="RefSeq" id="WP_111741713.1">
    <property type="nucleotide sequence ID" value="NZ_LR698987.1"/>
</dbReference>
<dbReference type="KEGG" id="lri:NCTC12151_03450"/>
<dbReference type="InterPro" id="IPR050147">
    <property type="entry name" value="Ser/Thr_Dehydratase"/>
</dbReference>
<accession>A0A2X4UW82</accession>
<dbReference type="InterPro" id="IPR001926">
    <property type="entry name" value="TrpB-like_PALP"/>
</dbReference>
<sequence>MDSLIRQIVDAHLGIRPQVRTTPLELSAPLSLMNGCEVFLKCEHVQHTGSFKYRGAVNKVRLLSNEERENGVITASTGNHGQALALAARAFGVPVTVFAPTTAAKVKLDAIRTFGAQVELVEGGALEAEKAAAERAAAQNTLFISPYNDLDIIAGQGTVGAELAEQAPDLDAVFVAVGGGGLISGVGSIVKKMSPKTQIIGCWPENSPAMYASLQAGEIVDAPEFDTLSDGTAGGIEPGSITFPLCQQLIDRCVLVSELEIRRAMRLLADTDRWMVEGAAGVALAAALRLMPEFKGRRIAVVLCGRNIVLDKYLQAISEA</sequence>
<dbReference type="AlphaFoldDB" id="A0A2X4UW82"/>
<dbReference type="CDD" id="cd01562">
    <property type="entry name" value="Thr-dehyd"/>
    <property type="match status" value="1"/>
</dbReference>
<protein>
    <submittedName>
        <fullName evidence="5">Phenylserine dehydratase</fullName>
        <ecNumber evidence="5">4.2.1.-</ecNumber>
    </submittedName>
</protein>
<dbReference type="EMBL" id="LS483470">
    <property type="protein sequence ID" value="SQI44116.1"/>
    <property type="molecule type" value="Genomic_DNA"/>
</dbReference>
<gene>
    <name evidence="5" type="primary">psdht</name>
    <name evidence="5" type="ORF">NCTC12151_03450</name>
</gene>
<keyword evidence="6" id="KW-1185">Reference proteome</keyword>
<dbReference type="SUPFAM" id="SSF53686">
    <property type="entry name" value="Tryptophan synthase beta subunit-like PLP-dependent enzymes"/>
    <property type="match status" value="1"/>
</dbReference>
<dbReference type="GO" id="GO:0004794">
    <property type="term" value="F:threonine deaminase activity"/>
    <property type="evidence" value="ECO:0007669"/>
    <property type="project" value="TreeGrafter"/>
</dbReference>
<organism evidence="5 6">
    <name type="scientific">Leminorella richardii</name>
    <dbReference type="NCBI Taxonomy" id="158841"/>
    <lineage>
        <taxon>Bacteria</taxon>
        <taxon>Pseudomonadati</taxon>
        <taxon>Pseudomonadota</taxon>
        <taxon>Gammaproteobacteria</taxon>
        <taxon>Enterobacterales</taxon>
        <taxon>Budviciaceae</taxon>
        <taxon>Leminorella</taxon>
    </lineage>
</organism>
<evidence type="ECO:0000256" key="1">
    <source>
        <dbReference type="ARBA" id="ARBA00001933"/>
    </source>
</evidence>
<keyword evidence="2" id="KW-0663">Pyridoxal phosphate</keyword>
<name>A0A2X4UW82_9GAMM</name>
<dbReference type="OrthoDB" id="9811476at2"/>
<comment type="cofactor">
    <cofactor evidence="1">
        <name>pyridoxal 5'-phosphate</name>
        <dbReference type="ChEBI" id="CHEBI:597326"/>
    </cofactor>
</comment>
<dbReference type="InterPro" id="IPR036052">
    <property type="entry name" value="TrpB-like_PALP_sf"/>
</dbReference>
<keyword evidence="3 5" id="KW-0456">Lyase</keyword>
<dbReference type="NCBIfam" id="NF005292">
    <property type="entry name" value="PRK06815.1"/>
    <property type="match status" value="1"/>
</dbReference>